<feature type="transmembrane region" description="Helical" evidence="1">
    <location>
        <begin position="200"/>
        <end position="226"/>
    </location>
</feature>
<name>A0A812EDP8_ACAPH</name>
<feature type="transmembrane region" description="Helical" evidence="1">
    <location>
        <begin position="105"/>
        <end position="135"/>
    </location>
</feature>
<reference evidence="2" key="1">
    <citation type="submission" date="2021-01" db="EMBL/GenBank/DDBJ databases">
        <authorList>
            <person name="Li R."/>
            <person name="Bekaert M."/>
        </authorList>
    </citation>
    <scope>NUCLEOTIDE SEQUENCE</scope>
    <source>
        <strain evidence="2">Farmed</strain>
    </source>
</reference>
<evidence type="ECO:0000313" key="3">
    <source>
        <dbReference type="Proteomes" id="UP000597762"/>
    </source>
</evidence>
<keyword evidence="3" id="KW-1185">Reference proteome</keyword>
<comment type="caution">
    <text evidence="2">The sequence shown here is derived from an EMBL/GenBank/DDBJ whole genome shotgun (WGS) entry which is preliminary data.</text>
</comment>
<organism evidence="2 3">
    <name type="scientific">Acanthosepion pharaonis</name>
    <name type="common">Pharaoh cuttlefish</name>
    <name type="synonym">Sepia pharaonis</name>
    <dbReference type="NCBI Taxonomy" id="158019"/>
    <lineage>
        <taxon>Eukaryota</taxon>
        <taxon>Metazoa</taxon>
        <taxon>Spiralia</taxon>
        <taxon>Lophotrochozoa</taxon>
        <taxon>Mollusca</taxon>
        <taxon>Cephalopoda</taxon>
        <taxon>Coleoidea</taxon>
        <taxon>Decapodiformes</taxon>
        <taxon>Sepiida</taxon>
        <taxon>Sepiina</taxon>
        <taxon>Sepiidae</taxon>
        <taxon>Acanthosepion</taxon>
    </lineage>
</organism>
<sequence length="233" mass="27736">MFPFLVFSLPSPVSETQCRLLFLFSFFHQQSNYATSFLSVCTQDVRMAVPNKPTFSCSQFSFPLSFYISNNIHAIKYALFPTLTSIFTIFLSLLHFIFFSFTIHFFIVFIFLCSLFLFSLFSVLFTSFITYFYFFFIHSYSFFIFLLFASLLTFLSFYFNLSYFHHFMLVSFFLSFQLLFCLTHFLLCRVREKCTYLTSFYILKIFFFLNSFAISISSFSFSSYVFHELCALI</sequence>
<feature type="transmembrane region" description="Helical" evidence="1">
    <location>
        <begin position="142"/>
        <end position="161"/>
    </location>
</feature>
<gene>
    <name evidence="2" type="ORF">SPHA_70357</name>
</gene>
<evidence type="ECO:0000256" key="1">
    <source>
        <dbReference type="SAM" id="Phobius"/>
    </source>
</evidence>
<dbReference type="Proteomes" id="UP000597762">
    <property type="component" value="Unassembled WGS sequence"/>
</dbReference>
<keyword evidence="1" id="KW-1133">Transmembrane helix</keyword>
<feature type="transmembrane region" description="Helical" evidence="1">
    <location>
        <begin position="77"/>
        <end position="99"/>
    </location>
</feature>
<keyword evidence="1" id="KW-0812">Transmembrane</keyword>
<proteinExistence type="predicted"/>
<protein>
    <submittedName>
        <fullName evidence="2">Uncharacterized protein</fullName>
    </submittedName>
</protein>
<feature type="transmembrane region" description="Helical" evidence="1">
    <location>
        <begin position="167"/>
        <end position="188"/>
    </location>
</feature>
<dbReference type="AlphaFoldDB" id="A0A812EDP8"/>
<dbReference type="EMBL" id="CAHIKZ030005149">
    <property type="protein sequence ID" value="CAE1320087.1"/>
    <property type="molecule type" value="Genomic_DNA"/>
</dbReference>
<evidence type="ECO:0000313" key="2">
    <source>
        <dbReference type="EMBL" id="CAE1320087.1"/>
    </source>
</evidence>
<keyword evidence="1" id="KW-0472">Membrane</keyword>
<accession>A0A812EDP8</accession>